<dbReference type="OrthoDB" id="6108at2759"/>
<proteinExistence type="predicted"/>
<name>A0A0M8ZR91_9HYME</name>
<protein>
    <submittedName>
        <fullName evidence="1">Uncharacterized protein</fullName>
    </submittedName>
</protein>
<reference evidence="1 2" key="1">
    <citation type="submission" date="2015-07" db="EMBL/GenBank/DDBJ databases">
        <title>The genome of Melipona quadrifasciata.</title>
        <authorList>
            <person name="Pan H."/>
            <person name="Kapheim K."/>
        </authorList>
    </citation>
    <scope>NUCLEOTIDE SEQUENCE [LARGE SCALE GENOMIC DNA]</scope>
    <source>
        <strain evidence="1">0111107301</strain>
        <tissue evidence="1">Whole body</tissue>
    </source>
</reference>
<dbReference type="AlphaFoldDB" id="A0A0M8ZR91"/>
<dbReference type="EMBL" id="KQ435957">
    <property type="protein sequence ID" value="KOX68013.1"/>
    <property type="molecule type" value="Genomic_DNA"/>
</dbReference>
<accession>A0A0M8ZR91</accession>
<organism evidence="1 2">
    <name type="scientific">Melipona quadrifasciata</name>
    <dbReference type="NCBI Taxonomy" id="166423"/>
    <lineage>
        <taxon>Eukaryota</taxon>
        <taxon>Metazoa</taxon>
        <taxon>Ecdysozoa</taxon>
        <taxon>Arthropoda</taxon>
        <taxon>Hexapoda</taxon>
        <taxon>Insecta</taxon>
        <taxon>Pterygota</taxon>
        <taxon>Neoptera</taxon>
        <taxon>Endopterygota</taxon>
        <taxon>Hymenoptera</taxon>
        <taxon>Apocrita</taxon>
        <taxon>Aculeata</taxon>
        <taxon>Apoidea</taxon>
        <taxon>Anthophila</taxon>
        <taxon>Apidae</taxon>
        <taxon>Melipona</taxon>
    </lineage>
</organism>
<gene>
    <name evidence="1" type="ORF">WN51_08144</name>
</gene>
<evidence type="ECO:0000313" key="1">
    <source>
        <dbReference type="EMBL" id="KOX68013.1"/>
    </source>
</evidence>
<sequence>LKEDGPLAQLFSYEITHLVRYWSKNRYNKNYKSNIYLVEEFWQYPNMLFTSPVNISTQTAFLVTLRMCSVYDRLNLEMKFRNSEENIMNETQTLNVENDTDVIFLAEFINFVKFICVKCFNQITQKGLSHANSASQGRQWSHRMRTCHGIWNFSADQGRSYKKEMLANAAVDFVETYIVIMFPMQRKLFVLWPNSIRKSKQNVTDIEMRN</sequence>
<feature type="non-terminal residue" evidence="1">
    <location>
        <position position="1"/>
    </location>
</feature>
<keyword evidence="2" id="KW-1185">Reference proteome</keyword>
<dbReference type="STRING" id="166423.A0A0M8ZR91"/>
<evidence type="ECO:0000313" key="2">
    <source>
        <dbReference type="Proteomes" id="UP000053105"/>
    </source>
</evidence>
<dbReference type="Proteomes" id="UP000053105">
    <property type="component" value="Unassembled WGS sequence"/>
</dbReference>